<dbReference type="AlphaFoldDB" id="A0AAV3S5A6"/>
<evidence type="ECO:0000313" key="2">
    <source>
        <dbReference type="EMBL" id="GAA0295704.1"/>
    </source>
</evidence>
<name>A0AAV3S5A6_9EURY</name>
<protein>
    <recommendedName>
        <fullName evidence="4">Transporter</fullName>
    </recommendedName>
</protein>
<accession>A0AAV3S5A6</accession>
<organism evidence="2 3">
    <name type="scientific">Halarchaeum salinum</name>
    <dbReference type="NCBI Taxonomy" id="489912"/>
    <lineage>
        <taxon>Archaea</taxon>
        <taxon>Methanobacteriati</taxon>
        <taxon>Methanobacteriota</taxon>
        <taxon>Stenosarchaea group</taxon>
        <taxon>Halobacteria</taxon>
        <taxon>Halobacteriales</taxon>
        <taxon>Halobacteriaceae</taxon>
    </lineage>
</organism>
<reference evidence="2 3" key="1">
    <citation type="journal article" date="2019" name="Int. J. Syst. Evol. Microbiol.">
        <title>The Global Catalogue of Microorganisms (GCM) 10K type strain sequencing project: providing services to taxonomists for standard genome sequencing and annotation.</title>
        <authorList>
            <consortium name="The Broad Institute Genomics Platform"/>
            <consortium name="The Broad Institute Genome Sequencing Center for Infectious Disease"/>
            <person name="Wu L."/>
            <person name="Ma J."/>
        </authorList>
    </citation>
    <scope>NUCLEOTIDE SEQUENCE [LARGE SCALE GENOMIC DNA]</scope>
    <source>
        <strain evidence="2 3">JCM 16330</strain>
    </source>
</reference>
<evidence type="ECO:0008006" key="4">
    <source>
        <dbReference type="Google" id="ProtNLM"/>
    </source>
</evidence>
<keyword evidence="3" id="KW-1185">Reference proteome</keyword>
<gene>
    <name evidence="2" type="ORF">GCM10009066_07770</name>
</gene>
<proteinExistence type="predicted"/>
<comment type="caution">
    <text evidence="2">The sequence shown here is derived from an EMBL/GenBank/DDBJ whole genome shotgun (WGS) entry which is preliminary data.</text>
</comment>
<evidence type="ECO:0000313" key="3">
    <source>
        <dbReference type="Proteomes" id="UP001500837"/>
    </source>
</evidence>
<dbReference type="RefSeq" id="WP_343749209.1">
    <property type="nucleotide sequence ID" value="NZ_BAAABL010000033.1"/>
</dbReference>
<feature type="transmembrane region" description="Helical" evidence="1">
    <location>
        <begin position="6"/>
        <end position="35"/>
    </location>
</feature>
<dbReference type="EMBL" id="BAAABL010000033">
    <property type="protein sequence ID" value="GAA0295704.1"/>
    <property type="molecule type" value="Genomic_DNA"/>
</dbReference>
<keyword evidence="1" id="KW-0812">Transmembrane</keyword>
<keyword evidence="1" id="KW-0472">Membrane</keyword>
<evidence type="ECO:0000256" key="1">
    <source>
        <dbReference type="SAM" id="Phobius"/>
    </source>
</evidence>
<sequence length="41" mass="4378">MRTSTIVLAFGAVVFALPIPGTFILGAIVLLFGAVGRYYDF</sequence>
<dbReference type="Proteomes" id="UP001500837">
    <property type="component" value="Unassembled WGS sequence"/>
</dbReference>
<keyword evidence="1" id="KW-1133">Transmembrane helix</keyword>